<name>A0ACB8VH19_9TELE</name>
<sequence length="281" mass="30671">MRQRLNSLALMPGDMFGGNQAPRSSPGQYIPTVKHGGGSIMLWGCFSVAGTGKLVRIEGKMNAAMYRDILDENLLQSALDLRLGLRGANFARFEAHNSTPAQKSPPPPGEQVLTLSLDSVRRTLSRINARKASGPDNRPGRVLRRGAHGCLHGHLQHLAEPGCRPHVPQNHHHHPCPEEVCPPTLPGPLPVCILGPTARPTMPSPLPSTQPSHIWTQKTPYVRILFIDFSSAFNTIIPQQLIVKLDQLGIEHLKVQLATGLPDREDHWQFGSAGTHPASPQ</sequence>
<dbReference type="Proteomes" id="UP000831701">
    <property type="component" value="Chromosome 22"/>
</dbReference>
<comment type="caution">
    <text evidence="1">The sequence shown here is derived from an EMBL/GenBank/DDBJ whole genome shotgun (WGS) entry which is preliminary data.</text>
</comment>
<organism evidence="1 2">
    <name type="scientific">Scortum barcoo</name>
    <name type="common">barcoo grunter</name>
    <dbReference type="NCBI Taxonomy" id="214431"/>
    <lineage>
        <taxon>Eukaryota</taxon>
        <taxon>Metazoa</taxon>
        <taxon>Chordata</taxon>
        <taxon>Craniata</taxon>
        <taxon>Vertebrata</taxon>
        <taxon>Euteleostomi</taxon>
        <taxon>Actinopterygii</taxon>
        <taxon>Neopterygii</taxon>
        <taxon>Teleostei</taxon>
        <taxon>Neoteleostei</taxon>
        <taxon>Acanthomorphata</taxon>
        <taxon>Eupercaria</taxon>
        <taxon>Centrarchiformes</taxon>
        <taxon>Terapontoidei</taxon>
        <taxon>Terapontidae</taxon>
        <taxon>Scortum</taxon>
    </lineage>
</organism>
<dbReference type="EMBL" id="CM041552">
    <property type="protein sequence ID" value="KAI3354553.1"/>
    <property type="molecule type" value="Genomic_DNA"/>
</dbReference>
<protein>
    <submittedName>
        <fullName evidence="1">Uncharacterized protein</fullName>
    </submittedName>
</protein>
<evidence type="ECO:0000313" key="2">
    <source>
        <dbReference type="Proteomes" id="UP000831701"/>
    </source>
</evidence>
<keyword evidence="2" id="KW-1185">Reference proteome</keyword>
<evidence type="ECO:0000313" key="1">
    <source>
        <dbReference type="EMBL" id="KAI3354553.1"/>
    </source>
</evidence>
<gene>
    <name evidence="1" type="ORF">L3Q82_019047</name>
</gene>
<reference evidence="1" key="1">
    <citation type="submission" date="2022-04" db="EMBL/GenBank/DDBJ databases">
        <title>Jade perch genome.</title>
        <authorList>
            <person name="Chao B."/>
        </authorList>
    </citation>
    <scope>NUCLEOTIDE SEQUENCE</scope>
    <source>
        <strain evidence="1">CB-2022</strain>
    </source>
</reference>
<accession>A0ACB8VH19</accession>
<proteinExistence type="predicted"/>